<gene>
    <name evidence="1" type="ORF">COT50_00345</name>
</gene>
<feature type="non-terminal residue" evidence="1">
    <location>
        <position position="105"/>
    </location>
</feature>
<proteinExistence type="predicted"/>
<reference evidence="2" key="1">
    <citation type="submission" date="2017-09" db="EMBL/GenBank/DDBJ databases">
        <title>Depth-based differentiation of microbial function through sediment-hosted aquifers and enrichment of novel symbionts in the deep terrestrial subsurface.</title>
        <authorList>
            <person name="Probst A.J."/>
            <person name="Ladd B."/>
            <person name="Jarett J.K."/>
            <person name="Geller-Mcgrath D.E."/>
            <person name="Sieber C.M.K."/>
            <person name="Emerson J.B."/>
            <person name="Anantharaman K."/>
            <person name="Thomas B.C."/>
            <person name="Malmstrom R."/>
            <person name="Stieglmeier M."/>
            <person name="Klingl A."/>
            <person name="Woyke T."/>
            <person name="Ryan C.M."/>
            <person name="Banfield J.F."/>
        </authorList>
    </citation>
    <scope>NUCLEOTIDE SEQUENCE [LARGE SCALE GENOMIC DNA]</scope>
</reference>
<protein>
    <submittedName>
        <fullName evidence="1">Uncharacterized protein</fullName>
    </submittedName>
</protein>
<name>A0A2H0XD06_UNCKA</name>
<evidence type="ECO:0000313" key="1">
    <source>
        <dbReference type="EMBL" id="PIS22741.1"/>
    </source>
</evidence>
<evidence type="ECO:0000313" key="2">
    <source>
        <dbReference type="Proteomes" id="UP000231252"/>
    </source>
</evidence>
<comment type="caution">
    <text evidence="1">The sequence shown here is derived from an EMBL/GenBank/DDBJ whole genome shotgun (WGS) entry which is preliminary data.</text>
</comment>
<sequence length="105" mass="11591">MPSSNPLWFGYYPGDRPVNKRPPQVDPPTPINAPDLGINEAIDEAMDFAGKPAEMPNQIWEWVKEDFKQQFTVGASPASTLAGSELYQFDRGETADVTGIYSSIN</sequence>
<dbReference type="AlphaFoldDB" id="A0A2H0XD06"/>
<organism evidence="1 2">
    <name type="scientific">candidate division WWE3 bacterium CG08_land_8_20_14_0_20_41_10</name>
    <dbReference type="NCBI Taxonomy" id="1975085"/>
    <lineage>
        <taxon>Bacteria</taxon>
        <taxon>Katanobacteria</taxon>
    </lineage>
</organism>
<accession>A0A2H0XD06</accession>
<dbReference type="EMBL" id="PEYU01000006">
    <property type="protein sequence ID" value="PIS22741.1"/>
    <property type="molecule type" value="Genomic_DNA"/>
</dbReference>
<dbReference type="Proteomes" id="UP000231252">
    <property type="component" value="Unassembled WGS sequence"/>
</dbReference>